<reference evidence="1" key="1">
    <citation type="submission" date="2019-12" db="EMBL/GenBank/DDBJ databases">
        <title>An insight into the sialome of adult female Ixodes ricinus ticks feeding for 6 days.</title>
        <authorList>
            <person name="Perner J."/>
            <person name="Ribeiro J.M.C."/>
        </authorList>
    </citation>
    <scope>NUCLEOTIDE SEQUENCE</scope>
    <source>
        <strain evidence="1">Semi-engorged</strain>
        <tissue evidence="1">Salivary glands</tissue>
    </source>
</reference>
<dbReference type="EMBL" id="GIFC01006295">
    <property type="protein sequence ID" value="MXU88378.1"/>
    <property type="molecule type" value="Transcribed_RNA"/>
</dbReference>
<organism evidence="1">
    <name type="scientific">Ixodes ricinus</name>
    <name type="common">Common tick</name>
    <name type="synonym">Acarus ricinus</name>
    <dbReference type="NCBI Taxonomy" id="34613"/>
    <lineage>
        <taxon>Eukaryota</taxon>
        <taxon>Metazoa</taxon>
        <taxon>Ecdysozoa</taxon>
        <taxon>Arthropoda</taxon>
        <taxon>Chelicerata</taxon>
        <taxon>Arachnida</taxon>
        <taxon>Acari</taxon>
        <taxon>Parasitiformes</taxon>
        <taxon>Ixodida</taxon>
        <taxon>Ixodoidea</taxon>
        <taxon>Ixodidae</taxon>
        <taxon>Ixodinae</taxon>
        <taxon>Ixodes</taxon>
    </lineage>
</organism>
<dbReference type="AlphaFoldDB" id="A0A6B0U9S6"/>
<evidence type="ECO:0000313" key="1">
    <source>
        <dbReference type="EMBL" id="MXU88378.1"/>
    </source>
</evidence>
<proteinExistence type="predicted"/>
<name>A0A6B0U9S6_IXORI</name>
<protein>
    <submittedName>
        <fullName evidence="1">Putative secreted protein</fullName>
    </submittedName>
</protein>
<accession>A0A6B0U9S6</accession>
<sequence length="101" mass="11607">MIFLFWHLRNFVVAKWISAEQHYGSFFSSILIILLRQVMQDTQHPLLGKGCLQHIFHNLSCSLLAGIASLDCFQDCFSPVGHLACSRFGFIHPCEDRFTFT</sequence>